<dbReference type="OrthoDB" id="9794382at2"/>
<dbReference type="eggNOG" id="COG0835">
    <property type="taxonomic scope" value="Bacteria"/>
</dbReference>
<dbReference type="RefSeq" id="WP_002702201.1">
    <property type="nucleotide sequence ID" value="NZ_AAWS01000044.1"/>
</dbReference>
<evidence type="ECO:0000313" key="3">
    <source>
        <dbReference type="Proteomes" id="UP000004095"/>
    </source>
</evidence>
<feature type="domain" description="CheW-like" evidence="1">
    <location>
        <begin position="9"/>
        <end position="153"/>
    </location>
</feature>
<sequence>MAENTEKALASYLTFTLGDEYFAAPIQRVREVLEMQPITRIPKTSAFARGILNLRGNILPIFDTRLRFGLETVIDSPKTRIIVLEINYQKESLLVGAVVDNAWDVVQYSSDEITPPPSLEDYKNAVFVEGILKLDEMFVMLINVDKIFSPSEMDTLTEMT</sequence>
<accession>A1ZV34</accession>
<dbReference type="GO" id="GO:0006935">
    <property type="term" value="P:chemotaxis"/>
    <property type="evidence" value="ECO:0007669"/>
    <property type="project" value="InterPro"/>
</dbReference>
<reference evidence="2 3" key="1">
    <citation type="submission" date="2007-01" db="EMBL/GenBank/DDBJ databases">
        <authorList>
            <person name="Haygood M."/>
            <person name="Podell S."/>
            <person name="Anderson C."/>
            <person name="Hopkinson B."/>
            <person name="Roe K."/>
            <person name="Barbeau K."/>
            <person name="Gaasterland T."/>
            <person name="Ferriera S."/>
            <person name="Johnson J."/>
            <person name="Kravitz S."/>
            <person name="Beeson K."/>
            <person name="Sutton G."/>
            <person name="Rogers Y.-H."/>
            <person name="Friedman R."/>
            <person name="Frazier M."/>
            <person name="Venter J.C."/>
        </authorList>
    </citation>
    <scope>NUCLEOTIDE SEQUENCE [LARGE SCALE GENOMIC DNA]</scope>
    <source>
        <strain evidence="2 3">ATCC 23134</strain>
    </source>
</reference>
<organism evidence="2 3">
    <name type="scientific">Microscilla marina ATCC 23134</name>
    <dbReference type="NCBI Taxonomy" id="313606"/>
    <lineage>
        <taxon>Bacteria</taxon>
        <taxon>Pseudomonadati</taxon>
        <taxon>Bacteroidota</taxon>
        <taxon>Cytophagia</taxon>
        <taxon>Cytophagales</taxon>
        <taxon>Microscillaceae</taxon>
        <taxon>Microscilla</taxon>
    </lineage>
</organism>
<dbReference type="SMART" id="SM00260">
    <property type="entry name" value="CheW"/>
    <property type="match status" value="1"/>
</dbReference>
<dbReference type="SUPFAM" id="SSF50341">
    <property type="entry name" value="CheW-like"/>
    <property type="match status" value="1"/>
</dbReference>
<dbReference type="PANTHER" id="PTHR22617">
    <property type="entry name" value="CHEMOTAXIS SENSOR HISTIDINE KINASE-RELATED"/>
    <property type="match status" value="1"/>
</dbReference>
<protein>
    <submittedName>
        <fullName evidence="2">CheW protein</fullName>
    </submittedName>
</protein>
<keyword evidence="3" id="KW-1185">Reference proteome</keyword>
<dbReference type="EMBL" id="AAWS01000044">
    <property type="protein sequence ID" value="EAY25690.1"/>
    <property type="molecule type" value="Genomic_DNA"/>
</dbReference>
<evidence type="ECO:0000313" key="2">
    <source>
        <dbReference type="EMBL" id="EAY25690.1"/>
    </source>
</evidence>
<dbReference type="InterPro" id="IPR002545">
    <property type="entry name" value="CheW-lke_dom"/>
</dbReference>
<comment type="caution">
    <text evidence="2">The sequence shown here is derived from an EMBL/GenBank/DDBJ whole genome shotgun (WGS) entry which is preliminary data.</text>
</comment>
<dbReference type="InterPro" id="IPR039315">
    <property type="entry name" value="CheW"/>
</dbReference>
<dbReference type="GO" id="GO:0005829">
    <property type="term" value="C:cytosol"/>
    <property type="evidence" value="ECO:0007669"/>
    <property type="project" value="TreeGrafter"/>
</dbReference>
<dbReference type="AlphaFoldDB" id="A1ZV34"/>
<gene>
    <name evidence="2" type="ORF">M23134_04862</name>
</gene>
<dbReference type="Pfam" id="PF01584">
    <property type="entry name" value="CheW"/>
    <property type="match status" value="1"/>
</dbReference>
<dbReference type="PROSITE" id="PS50851">
    <property type="entry name" value="CHEW"/>
    <property type="match status" value="1"/>
</dbReference>
<evidence type="ECO:0000259" key="1">
    <source>
        <dbReference type="PROSITE" id="PS50851"/>
    </source>
</evidence>
<dbReference type="Proteomes" id="UP000004095">
    <property type="component" value="Unassembled WGS sequence"/>
</dbReference>
<name>A1ZV34_MICM2</name>
<dbReference type="Gene3D" id="2.30.30.40">
    <property type="entry name" value="SH3 Domains"/>
    <property type="match status" value="1"/>
</dbReference>
<dbReference type="InterPro" id="IPR036061">
    <property type="entry name" value="CheW-like_dom_sf"/>
</dbReference>
<dbReference type="GO" id="GO:0007165">
    <property type="term" value="P:signal transduction"/>
    <property type="evidence" value="ECO:0007669"/>
    <property type="project" value="InterPro"/>
</dbReference>
<dbReference type="PANTHER" id="PTHR22617:SF23">
    <property type="entry name" value="CHEMOTAXIS PROTEIN CHEW"/>
    <property type="match status" value="1"/>
</dbReference>
<dbReference type="Gene3D" id="2.40.50.180">
    <property type="entry name" value="CheA-289, Domain 4"/>
    <property type="match status" value="1"/>
</dbReference>
<proteinExistence type="predicted"/>